<reference evidence="4" key="1">
    <citation type="submission" date="2017-02" db="UniProtKB">
        <authorList>
            <consortium name="WormBaseParasite"/>
        </authorList>
    </citation>
    <scope>IDENTIFICATION</scope>
</reference>
<evidence type="ECO:0000256" key="1">
    <source>
        <dbReference type="SAM" id="MobiDB-lite"/>
    </source>
</evidence>
<protein>
    <submittedName>
        <fullName evidence="2 4">Uncharacterized protein</fullName>
    </submittedName>
</protein>
<sequence length="143" mass="16446">MESYIRRERERKMRMKMKKNRVKMMKKKKGGDESEDHKIKKKKIKREEMCQRGKRRNTDFNGCAGPRGGGGGCLRVLLSVVVVVYPKKKKLRRVRDGCGPDPDTTGSRSPVTSRLMSPQLSFFFHAETSLSDNRAARLDWAAE</sequence>
<feature type="compositionally biased region" description="Basic residues" evidence="1">
    <location>
        <begin position="12"/>
        <end position="29"/>
    </location>
</feature>
<dbReference type="AlphaFoldDB" id="A0A0N4XWJ0"/>
<organism evidence="4">
    <name type="scientific">Nippostrongylus brasiliensis</name>
    <name type="common">Rat hookworm</name>
    <dbReference type="NCBI Taxonomy" id="27835"/>
    <lineage>
        <taxon>Eukaryota</taxon>
        <taxon>Metazoa</taxon>
        <taxon>Ecdysozoa</taxon>
        <taxon>Nematoda</taxon>
        <taxon>Chromadorea</taxon>
        <taxon>Rhabditida</taxon>
        <taxon>Rhabditina</taxon>
        <taxon>Rhabditomorpha</taxon>
        <taxon>Strongyloidea</taxon>
        <taxon>Heligmosomidae</taxon>
        <taxon>Nippostrongylus</taxon>
    </lineage>
</organism>
<gene>
    <name evidence="2" type="ORF">NBR_LOCUS7265</name>
</gene>
<feature type="region of interest" description="Disordered" evidence="1">
    <location>
        <begin position="1"/>
        <end position="65"/>
    </location>
</feature>
<feature type="region of interest" description="Disordered" evidence="1">
    <location>
        <begin position="93"/>
        <end position="113"/>
    </location>
</feature>
<feature type="compositionally biased region" description="Basic and acidic residues" evidence="1">
    <location>
        <begin position="1"/>
        <end position="11"/>
    </location>
</feature>
<reference evidence="2 3" key="2">
    <citation type="submission" date="2018-11" db="EMBL/GenBank/DDBJ databases">
        <authorList>
            <consortium name="Pathogen Informatics"/>
        </authorList>
    </citation>
    <scope>NUCLEOTIDE SEQUENCE [LARGE SCALE GENOMIC DNA]</scope>
</reference>
<evidence type="ECO:0000313" key="2">
    <source>
        <dbReference type="EMBL" id="VDL70854.1"/>
    </source>
</evidence>
<accession>A0A0N4XWJ0</accession>
<name>A0A0N4XWJ0_NIPBR</name>
<keyword evidence="3" id="KW-1185">Reference proteome</keyword>
<dbReference type="WBParaSite" id="NBR_0000726401-mRNA-1">
    <property type="protein sequence ID" value="NBR_0000726401-mRNA-1"/>
    <property type="gene ID" value="NBR_0000726401"/>
</dbReference>
<dbReference type="EMBL" id="UYSL01019873">
    <property type="protein sequence ID" value="VDL70854.1"/>
    <property type="molecule type" value="Genomic_DNA"/>
</dbReference>
<evidence type="ECO:0000313" key="4">
    <source>
        <dbReference type="WBParaSite" id="NBR_0000726401-mRNA-1"/>
    </source>
</evidence>
<evidence type="ECO:0000313" key="3">
    <source>
        <dbReference type="Proteomes" id="UP000271162"/>
    </source>
</evidence>
<proteinExistence type="predicted"/>
<feature type="compositionally biased region" description="Polar residues" evidence="1">
    <location>
        <begin position="104"/>
        <end position="113"/>
    </location>
</feature>
<dbReference type="Proteomes" id="UP000271162">
    <property type="component" value="Unassembled WGS sequence"/>
</dbReference>